<name>X1JT39_9ZZZZ</name>
<feature type="non-terminal residue" evidence="1">
    <location>
        <position position="1"/>
    </location>
</feature>
<sequence length="48" mass="5569">EEPIQTWTTAQTLSFMKKGLITKDRAIQELLIIGYDTEHINVYMESLV</sequence>
<organism evidence="1">
    <name type="scientific">marine sediment metagenome</name>
    <dbReference type="NCBI Taxonomy" id="412755"/>
    <lineage>
        <taxon>unclassified sequences</taxon>
        <taxon>metagenomes</taxon>
        <taxon>ecological metagenomes</taxon>
    </lineage>
</organism>
<gene>
    <name evidence="1" type="ORF">S03H2_69413</name>
</gene>
<accession>X1JT39</accession>
<dbReference type="EMBL" id="BARU01045859">
    <property type="protein sequence ID" value="GAH97242.1"/>
    <property type="molecule type" value="Genomic_DNA"/>
</dbReference>
<protein>
    <submittedName>
        <fullName evidence="1">Uncharacterized protein</fullName>
    </submittedName>
</protein>
<dbReference type="AlphaFoldDB" id="X1JT39"/>
<reference evidence="1" key="1">
    <citation type="journal article" date="2014" name="Front. Microbiol.">
        <title>High frequency of phylogenetically diverse reductive dehalogenase-homologous genes in deep subseafloor sedimentary metagenomes.</title>
        <authorList>
            <person name="Kawai M."/>
            <person name="Futagami T."/>
            <person name="Toyoda A."/>
            <person name="Takaki Y."/>
            <person name="Nishi S."/>
            <person name="Hori S."/>
            <person name="Arai W."/>
            <person name="Tsubouchi T."/>
            <person name="Morono Y."/>
            <person name="Uchiyama I."/>
            <person name="Ito T."/>
            <person name="Fujiyama A."/>
            <person name="Inagaki F."/>
            <person name="Takami H."/>
        </authorList>
    </citation>
    <scope>NUCLEOTIDE SEQUENCE</scope>
    <source>
        <strain evidence="1">Expedition CK06-06</strain>
    </source>
</reference>
<evidence type="ECO:0000313" key="1">
    <source>
        <dbReference type="EMBL" id="GAH97242.1"/>
    </source>
</evidence>
<comment type="caution">
    <text evidence="1">The sequence shown here is derived from an EMBL/GenBank/DDBJ whole genome shotgun (WGS) entry which is preliminary data.</text>
</comment>
<proteinExistence type="predicted"/>